<proteinExistence type="predicted"/>
<sequence>MTTLAGLYPPAQPSGFEALLIAVGRWLVSTGERRAAQEHTMVDHRAHEDRLRDGTALRHSGLWL</sequence>
<accession>A0ABT6CSR9</accession>
<gene>
    <name evidence="1" type="ORF">P4U43_04690</name>
</gene>
<comment type="caution">
    <text evidence="1">The sequence shown here is derived from an EMBL/GenBank/DDBJ whole genome shotgun (WGS) entry which is preliminary data.</text>
</comment>
<dbReference type="EMBL" id="JAROKN010000006">
    <property type="protein sequence ID" value="MDF9277088.1"/>
    <property type="molecule type" value="Genomic_DNA"/>
</dbReference>
<organism evidence="1 2">
    <name type="scientific">Arthrobacter vasquezii</name>
    <dbReference type="NCBI Taxonomy" id="2977629"/>
    <lineage>
        <taxon>Bacteria</taxon>
        <taxon>Bacillati</taxon>
        <taxon>Actinomycetota</taxon>
        <taxon>Actinomycetes</taxon>
        <taxon>Micrococcales</taxon>
        <taxon>Micrococcaceae</taxon>
        <taxon>Arthrobacter</taxon>
    </lineage>
</organism>
<keyword evidence="2" id="KW-1185">Reference proteome</keyword>
<evidence type="ECO:0000313" key="1">
    <source>
        <dbReference type="EMBL" id="MDF9277088.1"/>
    </source>
</evidence>
<dbReference type="Proteomes" id="UP001220456">
    <property type="component" value="Unassembled WGS sequence"/>
</dbReference>
<protein>
    <submittedName>
        <fullName evidence="1">Uncharacterized protein</fullName>
    </submittedName>
</protein>
<name>A0ABT6CSR9_9MICC</name>
<reference evidence="1 2" key="1">
    <citation type="journal article" date="2023" name="Int. J. Syst. Evol. Microbiol.">
        <title>Arthrobacter vasquezii sp. nov., isolated from a soil sample from Union Glacier, Antarctica.</title>
        <authorList>
            <person name="Valenzuela-Ibaceta F."/>
            <person name="Carrasco V."/>
            <person name="Lagos-Moraga S."/>
            <person name="Dietz-Vargas C."/>
            <person name="Navarro C.A."/>
            <person name="Perez-Donoso J.M."/>
        </authorList>
    </citation>
    <scope>NUCLEOTIDE SEQUENCE [LARGE SCALE GENOMIC DNA]</scope>
    <source>
        <strain evidence="1 2">EH-1B-1</strain>
    </source>
</reference>
<evidence type="ECO:0000313" key="2">
    <source>
        <dbReference type="Proteomes" id="UP001220456"/>
    </source>
</evidence>
<dbReference type="RefSeq" id="WP_277357679.1">
    <property type="nucleotide sequence ID" value="NZ_JAROKN010000006.1"/>
</dbReference>